<organism evidence="6 7">
    <name type="scientific">Mediterraneibacter gnavus</name>
    <name type="common">Ruminococcus gnavus</name>
    <dbReference type="NCBI Taxonomy" id="33038"/>
    <lineage>
        <taxon>Bacteria</taxon>
        <taxon>Bacillati</taxon>
        <taxon>Bacillota</taxon>
        <taxon>Clostridia</taxon>
        <taxon>Lachnospirales</taxon>
        <taxon>Lachnospiraceae</taxon>
        <taxon>Mediterraneibacter</taxon>
    </lineage>
</organism>
<protein>
    <recommendedName>
        <fullName evidence="5">RNA polymerase sigma-70 region 4 domain-containing protein</fullName>
    </recommendedName>
</protein>
<dbReference type="GO" id="GO:0006352">
    <property type="term" value="P:DNA-templated transcription initiation"/>
    <property type="evidence" value="ECO:0007669"/>
    <property type="project" value="InterPro"/>
</dbReference>
<dbReference type="InterPro" id="IPR013324">
    <property type="entry name" value="RNA_pol_sigma_r3/r4-like"/>
</dbReference>
<evidence type="ECO:0000256" key="3">
    <source>
        <dbReference type="ARBA" id="ARBA00023125"/>
    </source>
</evidence>
<dbReference type="NCBIfam" id="TIGR02937">
    <property type="entry name" value="sigma70-ECF"/>
    <property type="match status" value="1"/>
</dbReference>
<accession>A0A2N5NHB1</accession>
<comment type="caution">
    <text evidence="6">The sequence shown here is derived from an EMBL/GenBank/DDBJ whole genome shotgun (WGS) entry which is preliminary data.</text>
</comment>
<dbReference type="Proteomes" id="UP000234849">
    <property type="component" value="Unassembled WGS sequence"/>
</dbReference>
<dbReference type="SUPFAM" id="SSF88659">
    <property type="entry name" value="Sigma3 and sigma4 domains of RNA polymerase sigma factors"/>
    <property type="match status" value="1"/>
</dbReference>
<dbReference type="PANTHER" id="PTHR30385">
    <property type="entry name" value="SIGMA FACTOR F FLAGELLAR"/>
    <property type="match status" value="1"/>
</dbReference>
<evidence type="ECO:0000259" key="5">
    <source>
        <dbReference type="Pfam" id="PF04545"/>
    </source>
</evidence>
<evidence type="ECO:0000256" key="2">
    <source>
        <dbReference type="ARBA" id="ARBA00023082"/>
    </source>
</evidence>
<evidence type="ECO:0000313" key="7">
    <source>
        <dbReference type="Proteomes" id="UP000234849"/>
    </source>
</evidence>
<evidence type="ECO:0000256" key="1">
    <source>
        <dbReference type="ARBA" id="ARBA00023015"/>
    </source>
</evidence>
<feature type="domain" description="RNA polymerase sigma-70 region 4" evidence="5">
    <location>
        <begin position="148"/>
        <end position="196"/>
    </location>
</feature>
<dbReference type="AlphaFoldDB" id="A0A2N5NHB1"/>
<sequence length="205" mass="23979">MLTLAELKHFMPVPVLEENYPTAKYLKTHGTIFVSKSIATNVKISVYQNGYALYEISGIATVFPIWDCQNYRYEMEQNEISEQWFEKEAWYLRLILEGEDRINRNLETRQQRKSISYSAVSEEWGVLGSLEATVLEKAIRKETIQELLGLLTERQKEVVFEYFWEQKSQSEIAEKLGVSHAAVSKILTRAVTRLRKKCMEWKEAI</sequence>
<dbReference type="RefSeq" id="WP_101879812.1">
    <property type="nucleotide sequence ID" value="NZ_JAJBLZ010000060.1"/>
</dbReference>
<dbReference type="InterPro" id="IPR036388">
    <property type="entry name" value="WH-like_DNA-bd_sf"/>
</dbReference>
<keyword evidence="4" id="KW-0804">Transcription</keyword>
<reference evidence="6 7" key="1">
    <citation type="journal article" date="2017" name="Genome Med.">
        <title>A novel Ruminococcus gnavus clade enriched in inflammatory bowel disease patients.</title>
        <authorList>
            <person name="Hall A.B."/>
            <person name="Yassour M."/>
            <person name="Sauk J."/>
            <person name="Garner A."/>
            <person name="Jiang X."/>
            <person name="Arthur T."/>
            <person name="Lagoudas G.K."/>
            <person name="Vatanen T."/>
            <person name="Fornelos N."/>
            <person name="Wilson R."/>
            <person name="Bertha M."/>
            <person name="Cohen M."/>
            <person name="Garber J."/>
            <person name="Khalili H."/>
            <person name="Gevers D."/>
            <person name="Ananthakrishnan A.N."/>
            <person name="Kugathasan S."/>
            <person name="Lander E.S."/>
            <person name="Blainey P."/>
            <person name="Vlamakis H."/>
            <person name="Xavier R.J."/>
            <person name="Huttenhower C."/>
        </authorList>
    </citation>
    <scope>NUCLEOTIDE SEQUENCE [LARGE SCALE GENOMIC DNA]</scope>
    <source>
        <strain evidence="6 7">RJX1118</strain>
    </source>
</reference>
<evidence type="ECO:0000256" key="4">
    <source>
        <dbReference type="ARBA" id="ARBA00023163"/>
    </source>
</evidence>
<dbReference type="GO" id="GO:0003677">
    <property type="term" value="F:DNA binding"/>
    <property type="evidence" value="ECO:0007669"/>
    <property type="project" value="UniProtKB-KW"/>
</dbReference>
<dbReference type="Pfam" id="PF04545">
    <property type="entry name" value="Sigma70_r4"/>
    <property type="match status" value="1"/>
</dbReference>
<keyword evidence="3" id="KW-0238">DNA-binding</keyword>
<keyword evidence="1" id="KW-0805">Transcription regulation</keyword>
<name>A0A2N5NHB1_MEDGN</name>
<keyword evidence="2" id="KW-0731">Sigma factor</keyword>
<dbReference type="EMBL" id="NIHM01000012">
    <property type="protein sequence ID" value="PLT54524.1"/>
    <property type="molecule type" value="Genomic_DNA"/>
</dbReference>
<dbReference type="InterPro" id="IPR014284">
    <property type="entry name" value="RNA_pol_sigma-70_dom"/>
</dbReference>
<dbReference type="GO" id="GO:0016987">
    <property type="term" value="F:sigma factor activity"/>
    <property type="evidence" value="ECO:0007669"/>
    <property type="project" value="UniProtKB-KW"/>
</dbReference>
<dbReference type="InterPro" id="IPR007630">
    <property type="entry name" value="RNA_pol_sigma70_r4"/>
</dbReference>
<proteinExistence type="predicted"/>
<dbReference type="Gene3D" id="1.10.10.10">
    <property type="entry name" value="Winged helix-like DNA-binding domain superfamily/Winged helix DNA-binding domain"/>
    <property type="match status" value="1"/>
</dbReference>
<dbReference type="CDD" id="cd06171">
    <property type="entry name" value="Sigma70_r4"/>
    <property type="match status" value="1"/>
</dbReference>
<evidence type="ECO:0000313" key="6">
    <source>
        <dbReference type="EMBL" id="PLT54524.1"/>
    </source>
</evidence>
<gene>
    <name evidence="6" type="ORF">CDL18_09620</name>
</gene>